<feature type="region of interest" description="Disordered" evidence="1">
    <location>
        <begin position="1"/>
        <end position="39"/>
    </location>
</feature>
<dbReference type="RefSeq" id="WP_173064267.1">
    <property type="nucleotide sequence ID" value="NZ_AP022853.1"/>
</dbReference>
<evidence type="ECO:0000313" key="3">
    <source>
        <dbReference type="EMBL" id="BCB27154.1"/>
    </source>
</evidence>
<evidence type="ECO:0000313" key="4">
    <source>
        <dbReference type="Proteomes" id="UP000502260"/>
    </source>
</evidence>
<dbReference type="KEGG" id="slac:SKTS_20400"/>
<protein>
    <recommendedName>
        <fullName evidence="2">DUF5610 domain-containing protein</fullName>
    </recommendedName>
</protein>
<proteinExistence type="predicted"/>
<reference evidence="4" key="1">
    <citation type="submission" date="2020-03" db="EMBL/GenBank/DDBJ databases">
        <title>Complete genome sequence of sulfur-oxidizing bacterium skT11.</title>
        <authorList>
            <person name="Kanda M."/>
            <person name="Kojima H."/>
            <person name="Fukui M."/>
        </authorList>
    </citation>
    <scope>NUCLEOTIDE SEQUENCE [LARGE SCALE GENOMIC DNA]</scope>
    <source>
        <strain evidence="4">skT11</strain>
    </source>
</reference>
<dbReference type="Proteomes" id="UP000502260">
    <property type="component" value="Chromosome"/>
</dbReference>
<sequence>MPEEEDSSTINVRLPDQQDYSVARGSSVSTPEVQPGRTKVSTLSETKTQQNSAILEASLEVSIQSKNQPLALLLKSAITGINELLRPQFGDNAIQAAVSEDNTPGGTANRIVSLSTGFYDLFKQQHQGEDANEVLTNFMATIRSGFETGFKEAQAILSGMGVLNGDIASDIDKTRELVQKGYADFEAAMRQSLSGTNNASQATSA</sequence>
<dbReference type="Pfam" id="PF18433">
    <property type="entry name" value="DUF5610"/>
    <property type="match status" value="1"/>
</dbReference>
<dbReference type="EMBL" id="AP022853">
    <property type="protein sequence ID" value="BCB27154.1"/>
    <property type="molecule type" value="Genomic_DNA"/>
</dbReference>
<dbReference type="AlphaFoldDB" id="A0A6F8VBW4"/>
<accession>A0A6F8VBW4</accession>
<dbReference type="Gene3D" id="1.10.132.90">
    <property type="match status" value="1"/>
</dbReference>
<dbReference type="InterPro" id="IPR041651">
    <property type="entry name" value="DUF5610"/>
</dbReference>
<feature type="compositionally biased region" description="Polar residues" evidence="1">
    <location>
        <begin position="18"/>
        <end position="32"/>
    </location>
</feature>
<keyword evidence="4" id="KW-1185">Reference proteome</keyword>
<feature type="domain" description="DUF5610" evidence="2">
    <location>
        <begin position="67"/>
        <end position="185"/>
    </location>
</feature>
<organism evidence="3 4">
    <name type="scientific">Sulfurimicrobium lacus</name>
    <dbReference type="NCBI Taxonomy" id="2715678"/>
    <lineage>
        <taxon>Bacteria</taxon>
        <taxon>Pseudomonadati</taxon>
        <taxon>Pseudomonadota</taxon>
        <taxon>Betaproteobacteria</taxon>
        <taxon>Nitrosomonadales</taxon>
        <taxon>Sulfuricellaceae</taxon>
        <taxon>Sulfurimicrobium</taxon>
    </lineage>
</organism>
<gene>
    <name evidence="3" type="ORF">SKTS_20400</name>
</gene>
<name>A0A6F8VBW4_9PROT</name>
<evidence type="ECO:0000259" key="2">
    <source>
        <dbReference type="Pfam" id="PF18433"/>
    </source>
</evidence>
<evidence type="ECO:0000256" key="1">
    <source>
        <dbReference type="SAM" id="MobiDB-lite"/>
    </source>
</evidence>